<protein>
    <submittedName>
        <fullName evidence="12">Uncharacterized protein</fullName>
    </submittedName>
</protein>
<dbReference type="Proteomes" id="UP001420932">
    <property type="component" value="Unassembled WGS sequence"/>
</dbReference>
<evidence type="ECO:0000313" key="12">
    <source>
        <dbReference type="EMBL" id="KAK9151866.1"/>
    </source>
</evidence>
<evidence type="ECO:0000256" key="7">
    <source>
        <dbReference type="ARBA" id="ARBA00022840"/>
    </source>
</evidence>
<evidence type="ECO:0000256" key="5">
    <source>
        <dbReference type="ARBA" id="ARBA00022723"/>
    </source>
</evidence>
<evidence type="ECO:0000256" key="2">
    <source>
        <dbReference type="ARBA" id="ARBA00008804"/>
    </source>
</evidence>
<organism evidence="12 13">
    <name type="scientific">Stephania yunnanensis</name>
    <dbReference type="NCBI Taxonomy" id="152371"/>
    <lineage>
        <taxon>Eukaryota</taxon>
        <taxon>Viridiplantae</taxon>
        <taxon>Streptophyta</taxon>
        <taxon>Embryophyta</taxon>
        <taxon>Tracheophyta</taxon>
        <taxon>Spermatophyta</taxon>
        <taxon>Magnoliopsida</taxon>
        <taxon>Ranunculales</taxon>
        <taxon>Menispermaceae</taxon>
        <taxon>Menispermoideae</taxon>
        <taxon>Cissampelideae</taxon>
        <taxon>Stephania</taxon>
    </lineage>
</organism>
<sequence length="435" mass="47220">MAGMDVLCSDKTDTLTLNKLTVDKNMIKTLRLQKETTKRARHLVVWGIEVEASEQRSSGAGKILASNSQILNLASNKSDIERMVHASNDKFACTGLRSLGVAYHEVPDGTKVSPGGPWEFVSIFPLFDPPRHDSAETIRKALDLGVSVKMITGDQLAIAKETGMRLGMGANMYLSTSLLGEHKDGSISKLPIDELIEKADGFAGVFPAPYKTINTNHQFNNLIDGAKRPAVRGRGVRSGGGGEELETGRIGGGEAGPPERPDGRRSRAWEKERGDWSTTCTFRIQHLHFMDLFTHTGTTAHSQSNQIVYLTHLAYTTQTSAEVLKISFLMPLALSPCLSLAARALYLASCCHSCSLPGEPLALASAGNQGNAYTKGCLIISRSSLSTPVLTINLLALTPFPYSIADLHSVKHKNNEPRMQNVQKYGVAVLHQLTR</sequence>
<dbReference type="GO" id="GO:0016020">
    <property type="term" value="C:membrane"/>
    <property type="evidence" value="ECO:0007669"/>
    <property type="project" value="UniProtKB-SubCell"/>
</dbReference>
<dbReference type="SUPFAM" id="SSF56784">
    <property type="entry name" value="HAD-like"/>
    <property type="match status" value="1"/>
</dbReference>
<dbReference type="GO" id="GO:0046872">
    <property type="term" value="F:metal ion binding"/>
    <property type="evidence" value="ECO:0007669"/>
    <property type="project" value="UniProtKB-KW"/>
</dbReference>
<dbReference type="InterPro" id="IPR023299">
    <property type="entry name" value="ATPase_P-typ_cyto_dom_N"/>
</dbReference>
<keyword evidence="6" id="KW-0547">Nucleotide-binding</keyword>
<keyword evidence="10" id="KW-0472">Membrane</keyword>
<feature type="compositionally biased region" description="Basic and acidic residues" evidence="11">
    <location>
        <begin position="257"/>
        <end position="270"/>
    </location>
</feature>
<keyword evidence="5" id="KW-0479">Metal-binding</keyword>
<keyword evidence="3" id="KW-0597">Phosphoprotein</keyword>
<evidence type="ECO:0000256" key="3">
    <source>
        <dbReference type="ARBA" id="ARBA00022553"/>
    </source>
</evidence>
<evidence type="ECO:0000256" key="9">
    <source>
        <dbReference type="ARBA" id="ARBA00022989"/>
    </source>
</evidence>
<keyword evidence="4" id="KW-0812">Transmembrane</keyword>
<dbReference type="EMBL" id="JBBNAF010000004">
    <property type="protein sequence ID" value="KAK9151866.1"/>
    <property type="molecule type" value="Genomic_DNA"/>
</dbReference>
<dbReference type="Gene3D" id="3.40.50.1000">
    <property type="entry name" value="HAD superfamily/HAD-like"/>
    <property type="match status" value="2"/>
</dbReference>
<proteinExistence type="inferred from homology"/>
<dbReference type="Gene3D" id="3.40.1110.10">
    <property type="entry name" value="Calcium-transporting ATPase, cytoplasmic domain N"/>
    <property type="match status" value="2"/>
</dbReference>
<name>A0AAP0KFY1_9MAGN</name>
<feature type="region of interest" description="Disordered" evidence="11">
    <location>
        <begin position="230"/>
        <end position="270"/>
    </location>
</feature>
<keyword evidence="13" id="KW-1185">Reference proteome</keyword>
<keyword evidence="9" id="KW-1133">Transmembrane helix</keyword>
<keyword evidence="7" id="KW-0067">ATP-binding</keyword>
<comment type="caution">
    <text evidence="12">The sequence shown here is derived from an EMBL/GenBank/DDBJ whole genome shotgun (WGS) entry which is preliminary data.</text>
</comment>
<dbReference type="FunFam" id="3.40.50.1000:FF:000211">
    <property type="entry name" value="Plasma membrane ATPase"/>
    <property type="match status" value="1"/>
</dbReference>
<dbReference type="PRINTS" id="PR00120">
    <property type="entry name" value="HATPASE"/>
</dbReference>
<evidence type="ECO:0000256" key="6">
    <source>
        <dbReference type="ARBA" id="ARBA00022741"/>
    </source>
</evidence>
<dbReference type="InterPro" id="IPR001757">
    <property type="entry name" value="P_typ_ATPase"/>
</dbReference>
<evidence type="ECO:0000256" key="4">
    <source>
        <dbReference type="ARBA" id="ARBA00022692"/>
    </source>
</evidence>
<evidence type="ECO:0000256" key="10">
    <source>
        <dbReference type="ARBA" id="ARBA00023136"/>
    </source>
</evidence>
<evidence type="ECO:0000256" key="8">
    <source>
        <dbReference type="ARBA" id="ARBA00022842"/>
    </source>
</evidence>
<comment type="subcellular location">
    <subcellularLocation>
        <location evidence="1">Membrane</location>
        <topology evidence="1">Multi-pass membrane protein</topology>
    </subcellularLocation>
</comment>
<dbReference type="InterPro" id="IPR036412">
    <property type="entry name" value="HAD-like_sf"/>
</dbReference>
<comment type="similarity">
    <text evidence="2">Belongs to the cation transport ATPase (P-type) (TC 3.A.3) family. Type IIIA subfamily.</text>
</comment>
<dbReference type="GO" id="GO:0016887">
    <property type="term" value="F:ATP hydrolysis activity"/>
    <property type="evidence" value="ECO:0007669"/>
    <property type="project" value="InterPro"/>
</dbReference>
<dbReference type="PANTHER" id="PTHR42861">
    <property type="entry name" value="CALCIUM-TRANSPORTING ATPASE"/>
    <property type="match status" value="1"/>
</dbReference>
<gene>
    <name evidence="12" type="ORF">Syun_010175</name>
</gene>
<accession>A0AAP0KFY1</accession>
<evidence type="ECO:0000256" key="11">
    <source>
        <dbReference type="SAM" id="MobiDB-lite"/>
    </source>
</evidence>
<dbReference type="InterPro" id="IPR023214">
    <property type="entry name" value="HAD_sf"/>
</dbReference>
<dbReference type="GO" id="GO:0005524">
    <property type="term" value="F:ATP binding"/>
    <property type="evidence" value="ECO:0007669"/>
    <property type="project" value="UniProtKB-KW"/>
</dbReference>
<dbReference type="AlphaFoldDB" id="A0AAP0KFY1"/>
<evidence type="ECO:0000256" key="1">
    <source>
        <dbReference type="ARBA" id="ARBA00004141"/>
    </source>
</evidence>
<dbReference type="PRINTS" id="PR00119">
    <property type="entry name" value="CATATPASE"/>
</dbReference>
<keyword evidence="8" id="KW-0460">Magnesium</keyword>
<evidence type="ECO:0000313" key="13">
    <source>
        <dbReference type="Proteomes" id="UP001420932"/>
    </source>
</evidence>
<reference evidence="12 13" key="1">
    <citation type="submission" date="2024-01" db="EMBL/GenBank/DDBJ databases">
        <title>Genome assemblies of Stephania.</title>
        <authorList>
            <person name="Yang L."/>
        </authorList>
    </citation>
    <scope>NUCLEOTIDE SEQUENCE [LARGE SCALE GENOMIC DNA]</scope>
    <source>
        <strain evidence="12">YNDBR</strain>
        <tissue evidence="12">Leaf</tissue>
    </source>
</reference>